<organism evidence="2 3">
    <name type="scientific">Flectobacillus roseus</name>
    <dbReference type="NCBI Taxonomy" id="502259"/>
    <lineage>
        <taxon>Bacteria</taxon>
        <taxon>Pseudomonadati</taxon>
        <taxon>Bacteroidota</taxon>
        <taxon>Cytophagia</taxon>
        <taxon>Cytophagales</taxon>
        <taxon>Flectobacillaceae</taxon>
        <taxon>Flectobacillus</taxon>
    </lineage>
</organism>
<comment type="caution">
    <text evidence="2">The sequence shown here is derived from an EMBL/GenBank/DDBJ whole genome shotgun (WGS) entry which is preliminary data.</text>
</comment>
<dbReference type="Pfam" id="PF01464">
    <property type="entry name" value="SLT"/>
    <property type="match status" value="1"/>
</dbReference>
<name>A0ABT6Y2Y2_9BACT</name>
<dbReference type="Gene3D" id="1.10.530.10">
    <property type="match status" value="1"/>
</dbReference>
<evidence type="ECO:0000313" key="2">
    <source>
        <dbReference type="EMBL" id="MDI9857932.1"/>
    </source>
</evidence>
<sequence>MLPFEWLTYRNPYGYISKVREVAQRLKIKPEWLMMVIWVESKHSSQAENKLSEAFGLIQCLPSTLRRLGYSLGQVRGKFGEWQLEHLVYPYLKPYIGKMNSAYDVYLAIFHPAALGKGDGYVIAYEREKAYQYNKVLDTVYGDRDGKLEVLDVKFFFKKSVQNAVKLHKKLPEYKDKIPFGYELSLY</sequence>
<evidence type="ECO:0000259" key="1">
    <source>
        <dbReference type="Pfam" id="PF01464"/>
    </source>
</evidence>
<dbReference type="Proteomes" id="UP001236507">
    <property type="component" value="Unassembled WGS sequence"/>
</dbReference>
<protein>
    <submittedName>
        <fullName evidence="2">Transglycosylase SLT domain-containing protein</fullName>
    </submittedName>
</protein>
<dbReference type="EMBL" id="JASHIF010000002">
    <property type="protein sequence ID" value="MDI9857932.1"/>
    <property type="molecule type" value="Genomic_DNA"/>
</dbReference>
<dbReference type="SUPFAM" id="SSF53955">
    <property type="entry name" value="Lysozyme-like"/>
    <property type="match status" value="1"/>
</dbReference>
<evidence type="ECO:0000313" key="3">
    <source>
        <dbReference type="Proteomes" id="UP001236507"/>
    </source>
</evidence>
<dbReference type="RefSeq" id="WP_095160513.1">
    <property type="nucleotide sequence ID" value="NZ_JASHIF010000002.1"/>
</dbReference>
<dbReference type="InterPro" id="IPR008258">
    <property type="entry name" value="Transglycosylase_SLT_dom_1"/>
</dbReference>
<feature type="domain" description="Transglycosylase SLT" evidence="1">
    <location>
        <begin position="20"/>
        <end position="73"/>
    </location>
</feature>
<gene>
    <name evidence="2" type="ORF">QM524_01800</name>
</gene>
<accession>A0ABT6Y2Y2</accession>
<reference evidence="2 3" key="1">
    <citation type="submission" date="2023-05" db="EMBL/GenBank/DDBJ databases">
        <title>Novel species of genus Flectobacillus isolated from stream in China.</title>
        <authorList>
            <person name="Lu H."/>
        </authorList>
    </citation>
    <scope>NUCLEOTIDE SEQUENCE [LARGE SCALE GENOMIC DNA]</scope>
    <source>
        <strain evidence="2 3">KCTC 42575</strain>
    </source>
</reference>
<proteinExistence type="predicted"/>
<dbReference type="InterPro" id="IPR023346">
    <property type="entry name" value="Lysozyme-like_dom_sf"/>
</dbReference>
<keyword evidence="3" id="KW-1185">Reference proteome</keyword>